<sequence length="101" mass="11063">MRNSQTRPHTRVDWGMAKVKPEEVSEGTLSDPTEAKETGNTKAKTQSHNFTIRISNHLVDAVEANKARTRARMEVIPEASKARGNTMEEGLEEAIDAAGSS</sequence>
<dbReference type="Proteomes" id="UP000887565">
    <property type="component" value="Unplaced"/>
</dbReference>
<evidence type="ECO:0000256" key="1">
    <source>
        <dbReference type="SAM" id="MobiDB-lite"/>
    </source>
</evidence>
<keyword evidence="2" id="KW-1185">Reference proteome</keyword>
<name>A0A915JR72_ROMCU</name>
<evidence type="ECO:0000313" key="2">
    <source>
        <dbReference type="Proteomes" id="UP000887565"/>
    </source>
</evidence>
<feature type="region of interest" description="Disordered" evidence="1">
    <location>
        <begin position="77"/>
        <end position="101"/>
    </location>
</feature>
<organism evidence="2 3">
    <name type="scientific">Romanomermis culicivorax</name>
    <name type="common">Nematode worm</name>
    <dbReference type="NCBI Taxonomy" id="13658"/>
    <lineage>
        <taxon>Eukaryota</taxon>
        <taxon>Metazoa</taxon>
        <taxon>Ecdysozoa</taxon>
        <taxon>Nematoda</taxon>
        <taxon>Enoplea</taxon>
        <taxon>Dorylaimia</taxon>
        <taxon>Mermithida</taxon>
        <taxon>Mermithoidea</taxon>
        <taxon>Mermithidae</taxon>
        <taxon>Romanomermis</taxon>
    </lineage>
</organism>
<dbReference type="AlphaFoldDB" id="A0A915JR72"/>
<feature type="region of interest" description="Disordered" evidence="1">
    <location>
        <begin position="1"/>
        <end position="46"/>
    </location>
</feature>
<accession>A0A915JR72</accession>
<reference evidence="3" key="1">
    <citation type="submission" date="2022-11" db="UniProtKB">
        <authorList>
            <consortium name="WormBaseParasite"/>
        </authorList>
    </citation>
    <scope>IDENTIFICATION</scope>
</reference>
<evidence type="ECO:0000313" key="3">
    <source>
        <dbReference type="WBParaSite" id="nRc.2.0.1.t28593-RA"/>
    </source>
</evidence>
<proteinExistence type="predicted"/>
<dbReference type="WBParaSite" id="nRc.2.0.1.t28593-RA">
    <property type="protein sequence ID" value="nRc.2.0.1.t28593-RA"/>
    <property type="gene ID" value="nRc.2.0.1.g28593"/>
</dbReference>
<protein>
    <submittedName>
        <fullName evidence="3">Uncharacterized protein</fullName>
    </submittedName>
</protein>